<comment type="caution">
    <text evidence="2">The sequence shown here is derived from an EMBL/GenBank/DDBJ whole genome shotgun (WGS) entry which is preliminary data.</text>
</comment>
<dbReference type="EMBL" id="BAAALS010000002">
    <property type="protein sequence ID" value="GAA1736987.1"/>
    <property type="molecule type" value="Genomic_DNA"/>
</dbReference>
<feature type="transmembrane region" description="Helical" evidence="1">
    <location>
        <begin position="117"/>
        <end position="135"/>
    </location>
</feature>
<organism evidence="2 3">
    <name type="scientific">Luedemannella helvata</name>
    <dbReference type="NCBI Taxonomy" id="349315"/>
    <lineage>
        <taxon>Bacteria</taxon>
        <taxon>Bacillati</taxon>
        <taxon>Actinomycetota</taxon>
        <taxon>Actinomycetes</taxon>
        <taxon>Micromonosporales</taxon>
        <taxon>Micromonosporaceae</taxon>
        <taxon>Luedemannella</taxon>
    </lineage>
</organism>
<accession>A0ABN2JRW3</accession>
<feature type="transmembrane region" description="Helical" evidence="1">
    <location>
        <begin position="73"/>
        <end position="96"/>
    </location>
</feature>
<protein>
    <submittedName>
        <fullName evidence="2">Uncharacterized protein</fullName>
    </submittedName>
</protein>
<dbReference type="Proteomes" id="UP001500655">
    <property type="component" value="Unassembled WGS sequence"/>
</dbReference>
<evidence type="ECO:0000313" key="2">
    <source>
        <dbReference type="EMBL" id="GAA1736987.1"/>
    </source>
</evidence>
<keyword evidence="1" id="KW-0812">Transmembrane</keyword>
<evidence type="ECO:0000256" key="1">
    <source>
        <dbReference type="SAM" id="Phobius"/>
    </source>
</evidence>
<name>A0ABN2JRW3_9ACTN</name>
<reference evidence="2 3" key="1">
    <citation type="journal article" date="2019" name="Int. J. Syst. Evol. Microbiol.">
        <title>The Global Catalogue of Microorganisms (GCM) 10K type strain sequencing project: providing services to taxonomists for standard genome sequencing and annotation.</title>
        <authorList>
            <consortium name="The Broad Institute Genomics Platform"/>
            <consortium name="The Broad Institute Genome Sequencing Center for Infectious Disease"/>
            <person name="Wu L."/>
            <person name="Ma J."/>
        </authorList>
    </citation>
    <scope>NUCLEOTIDE SEQUENCE [LARGE SCALE GENOMIC DNA]</scope>
    <source>
        <strain evidence="2 3">JCM 13249</strain>
    </source>
</reference>
<feature type="transmembrane region" description="Helical" evidence="1">
    <location>
        <begin position="337"/>
        <end position="360"/>
    </location>
</feature>
<proteinExistence type="predicted"/>
<feature type="transmembrane region" description="Helical" evidence="1">
    <location>
        <begin position="266"/>
        <end position="282"/>
    </location>
</feature>
<feature type="transmembrane region" description="Helical" evidence="1">
    <location>
        <begin position="169"/>
        <end position="189"/>
    </location>
</feature>
<feature type="transmembrane region" description="Helical" evidence="1">
    <location>
        <begin position="20"/>
        <end position="39"/>
    </location>
</feature>
<feature type="transmembrane region" description="Helical" evidence="1">
    <location>
        <begin position="46"/>
        <end position="67"/>
    </location>
</feature>
<keyword evidence="1" id="KW-0472">Membrane</keyword>
<evidence type="ECO:0000313" key="3">
    <source>
        <dbReference type="Proteomes" id="UP001500655"/>
    </source>
</evidence>
<sequence>MPEAGETAGYVGRRRGRSGVGMSFVDGIAVIGGAARLWWRHWPALIAVYLAGAAASAWLIRLAVVVSRTSGTAGLLVFFLAPLATMTSLAVMLLLVRPSLPRLRDGGRGSAGDLVRHLAALLVPFLAIYASLGMLRDDGSAYSYALFEDEVLKSSAPPDAWDMSDRFPFTTRLAIVVAILIVVFLRWGLPRWDRLRSWVLFGLVMGYVELLWMSQLARYVSPENEWLRERQMFAWLEAGWERLAGASGPAGGLVTWVGEQLGRADVVLVAPLSLLLLGAVVYRREIQLSLEVDEDKPPPVWLGELPGPMRWLGTGIYADLRNRFGALVNGVRIMSRVGFVPTLFFCLLFTAALAVGNVAWELERLIIGPQDLASRWTPLSLPLSALNEAAGMVTVTCVLAASIDRILLVGRRGVGAEPAGPAPVASAPVPQVVQSGAVSHA</sequence>
<keyword evidence="1" id="KW-1133">Transmembrane helix</keyword>
<feature type="transmembrane region" description="Helical" evidence="1">
    <location>
        <begin position="198"/>
        <end position="217"/>
    </location>
</feature>
<gene>
    <name evidence="2" type="ORF">GCM10009681_04460</name>
</gene>
<keyword evidence="3" id="KW-1185">Reference proteome</keyword>